<reference evidence="13" key="1">
    <citation type="submission" date="2016-04" db="UniProtKB">
        <authorList>
            <consortium name="WormBaseParasite"/>
        </authorList>
    </citation>
    <scope>IDENTIFICATION</scope>
</reference>
<keyword evidence="2" id="KW-0479">Metal-binding</keyword>
<feature type="compositionally biased region" description="Polar residues" evidence="8">
    <location>
        <begin position="2476"/>
        <end position="2487"/>
    </location>
</feature>
<dbReference type="WBParaSite" id="HNAJ_0000890401-mRNA-1">
    <property type="protein sequence ID" value="HNAJ_0000890401-mRNA-1"/>
    <property type="gene ID" value="HNAJ_0000890401"/>
</dbReference>
<feature type="compositionally biased region" description="Basic residues" evidence="8">
    <location>
        <begin position="2454"/>
        <end position="2474"/>
    </location>
</feature>
<sequence>MSDSLSQAQGADGPQRSTTNPSSKKRPKITFIDPSEWANLQTTSIGPTKNEINQTLQQRLVDRQSRVNRIEESEPVGRRPRKKIKHQRSRRGRPRKRPIDPRRPWIESDDEEDDYIPPGEDDSDDEAFLERLAAEKEREEAEERRRKQEMQRLRQQKREERRYRATGRPGRPRTQVVVARLYANSNEDGQSSKASEASDIEVAALDDVIEEDHVEDIFDLPPPPCAEDVIMMEEGADLNLEPAPGSDFPRMSSIVSRRKAPPLILPPSSRDIICPQQYLVDAVSIYEHLRRFGRLLKLSPFRLDDFLSAIMANENSGLLSAIHISLLKALIKEDENNGTHFCPPDCKDAVSLLFGYVLDQYTWPYVLSLYLSSVKSGEIPALEALAHVGNSAALAWSNTAGALTASGGTDSVVTTSLFFDGDECVVPLDPSYPFVSISKRLAVLRGLIGLFLGTGAVRADVLREGMMAHDDFCRVCRLSGELLCCATCPAVFHLTCLTPPLESVPQSQWWCPLCVEEHEMYGDKKIPKSRGEAKILPLGYDRAGRVYWHLEGRLFVEPSDFAQREPKLPGLMEGVRDEEWEKLEADDPTDDLEDFEDTNSENNQSVKEEEDEAPEVNIPTDPYVAYASEPPVYYYSSLESICLVRQRLSTKWERGLCANFDNLITQLEKTKPKTEPKEEEGREVDEINTVIKEEDEVAKWPKALSLLPSLNASQLNALFANSQLAMSPQKCDDNNGESRAPAPMEIAFLLDLSGGILIHNQDGLFDNFPIPPEIHSQRIKETRPALVDLSIPPTSHLDPLSRWRRWRNTLSEGVFVPNPTIMGDNGSAELVNIALTRPEQHDEREKHRSLANKFCLSDAAMAAWKWLNAEATAEMIHRATVGKERPLKDDYFAKRRADAVGPQRWLHTMKLTLCYMESLLPSGAMCPAWRMLRKDWIEAVLRSSSVFELTDLLGRLEASIRQISFLRTWMATMGPLQLDRFTSAQREEEKRKRALERVTTAANAVPTNLVRTKTVQPVPHTVWKTRGEEYRRLGGDGWQWYSSTRQKAPELNRKPLMDHNLPTDRPTYLGLGWGVQPELLSSSPHNIAPSATPTLGTRKITSNTHPITGVQISQNVPRTIYRIPREMIQENSEFFVDGVIDISKCLREGGGNFYPVPSKSVEKESKQHLVNHRRTEFRLDSLLALRMAADERGKASAESATIELAALRQEREELLSRMTEIQSRLSELASKAQEARSEHARAVKARQTSINEIKAENERQLAQSRSGANPMRRPGGGGGRGQQTPASRNNLSVFRPPAAKRVKRDEISNFESALVASGGESDESRATSSSKPGSSNAESSGLRRSSRRQKTKSVDPDFVMDFCEDEDEEEEEFVGEKVVGDDEDGGDVMDVFRSRGARIPQFDGAADDDGGTSDEEVENFGVDENNDEQNRVTIKISDTAKATQLKSVSVTPVKTIPITPQVRATTGGVNPVGKSLLALAIEGKTPQIITNQSTPNGESASIESTIRIIQAPTSASATTISTNVSQGPMRLVRVLNSTAPSGTSVLRPVAPATPAAPMSGNLIIPASTDCALQKSLIQLSSSSGVIVTQASQLPAGYRLITPSSLPTAASGPRQPLNIVQVVPPTQATASQQLFRPRQPSTASSLITIAPSPMPRPQMRPLLPSPFSSGGVAQQKSGLAPRMVRMVTQPMQLDPRLDEAVIEAANKHAGVNDLDKNLQQCKLIGGDGNLPIHVSLFQLHDLESKLAELKARIQEREDIVARGTQSTAKRYSLNPMDSSLLKRLNRAAVARCGDSTEKYITALQKRHFVHLPSKTPQVNPYAWPPDALCECRISSSYPQKNQATYKPVPNLFRLSRSSLKFLIRHAGRVEIPGYDAEKKRLTSINWIYPTSRPCFAETWRYRLRQIIIADQSAESSCGSLNSPSHYGVSMANLATHLRLLWHSLRWDEITTFAARCDEATLIDDRYFLKLTIPESHGGGYTLRRVVGVKPLDPYWLRANFLVETTTHKSPVVRKRPAPRSNNALSNGADGGGEFIKTPGRRGRRPGKGNSKGKADPDYDPAADEGWRVGIPCSARSRRSRRLNYNENSSDLETDQQEDGVDEEDEDGENGQEASDKSGSRKTTLEWTSEENLELWEIRNFFDSLLPLDTPYPPSVPRLALEGLPQALVEELSPISTVKEDDTKDNIKQLLGTKSSEGRWIQPSCLLPPEALRPPSPKPPSPPAPLPPPPSIVVMESAGSSQSLVGSSIAPSTPLSPSSSFRPLIVSSNRHPTTLPRTAQVGTTNRRRTSELQLTTPTVRSMQQQHQSLSQAKRPNAPLSPNTEAARARARSLAASHAARISAANRRFRNERAAVENRVSALLQEMDNRRRLTVKFLALQVQEEVLQSRKPPQPEETVESIPTPSSSVVAVPTSQPKGAKKRLKVAKKAIKSEKDESTVTATPSGDQTLHQVKPASNRKRAAVGRSSKLAKRRRRTSSAESLTPSTEPCTDSDETLLAIKLSPEKKKSKKHVTKKKGPDELHSMKPQDATPKRRTGRSINISGRGRGGKRPQASPSSPHSTTNDNSVSTATAGRKIRGQPKTTTSSSIKARMPIRTPRYLLDEESVKAEQHTSDSLPPISSKKTTSDTTVAAVEQGKLYCLCRKPHNPDEAYIGCDLCQDWFHFTCVGLNPDTPPEEIGDSWLCPECRKAEAKTKDEVYCICRTPYNPARVYIACDRCDEWYHPECVNMKPEDAANLEGSYICPSCSTTKGSSSSKKSSRVRKKPREKQAHVDNVGVPGEEVESSEVSSGTIYETPLTEPIKKAVEDILEDLSKHKLAWPIMERLPLNVQTPSLQSPIDINSFKAAFEKGEYKSLGDVSFAGNRLFSNARSAFEVGSNALHCVEVLESFFVHRMKEVRALTEQHQQQGDSLSS</sequence>
<proteinExistence type="predicted"/>
<feature type="region of interest" description="Disordered" evidence="8">
    <location>
        <begin position="1367"/>
        <end position="1386"/>
    </location>
</feature>
<dbReference type="Proteomes" id="UP000278807">
    <property type="component" value="Unassembled WGS sequence"/>
</dbReference>
<feature type="compositionally biased region" description="Polar residues" evidence="8">
    <location>
        <begin position="2265"/>
        <end position="2282"/>
    </location>
</feature>
<dbReference type="Gene3D" id="3.30.40.10">
    <property type="entry name" value="Zinc/RING finger domain, C3HC4 (zinc finger)"/>
    <property type="match status" value="3"/>
</dbReference>
<dbReference type="InterPro" id="IPR018501">
    <property type="entry name" value="DDT_dom"/>
</dbReference>
<feature type="region of interest" description="Disordered" evidence="8">
    <location>
        <begin position="2744"/>
        <end position="2789"/>
    </location>
</feature>
<evidence type="ECO:0000259" key="10">
    <source>
        <dbReference type="PROSITE" id="PS50827"/>
    </source>
</evidence>
<feature type="compositionally biased region" description="Polar residues" evidence="8">
    <location>
        <begin position="2436"/>
        <end position="2448"/>
    </location>
</feature>
<feature type="region of interest" description="Disordered" evidence="8">
    <location>
        <begin position="2080"/>
        <end position="2123"/>
    </location>
</feature>
<evidence type="ECO:0000256" key="6">
    <source>
        <dbReference type="ARBA" id="ARBA00023242"/>
    </source>
</evidence>
<feature type="domain" description="PHD-type" evidence="9">
    <location>
        <begin position="470"/>
        <end position="517"/>
    </location>
</feature>
<dbReference type="Pfam" id="PF02791">
    <property type="entry name" value="DDT"/>
    <property type="match status" value="1"/>
</dbReference>
<feature type="region of interest" description="Disordered" evidence="8">
    <location>
        <begin position="586"/>
        <end position="617"/>
    </location>
</feature>
<evidence type="ECO:0000313" key="13">
    <source>
        <dbReference type="WBParaSite" id="HNAJ_0000890401-mRNA-1"/>
    </source>
</evidence>
<dbReference type="InterPro" id="IPR038028">
    <property type="entry name" value="BPTF"/>
</dbReference>
<keyword evidence="3 7" id="KW-0863">Zinc-finger</keyword>
<comment type="subcellular location">
    <subcellularLocation>
        <location evidence="1">Nucleus</location>
    </subcellularLocation>
</comment>
<name>A0A158QI78_RODNA</name>
<dbReference type="GO" id="GO:0008270">
    <property type="term" value="F:zinc ion binding"/>
    <property type="evidence" value="ECO:0007669"/>
    <property type="project" value="UniProtKB-KW"/>
</dbReference>
<dbReference type="EMBL" id="UZAE01012423">
    <property type="protein sequence ID" value="VDO05083.1"/>
    <property type="molecule type" value="Genomic_DNA"/>
</dbReference>
<feature type="compositionally biased region" description="Polar residues" evidence="8">
    <location>
        <begin position="1326"/>
        <end position="1343"/>
    </location>
</feature>
<evidence type="ECO:0000259" key="9">
    <source>
        <dbReference type="PROSITE" id="PS50016"/>
    </source>
</evidence>
<feature type="domain" description="PHD-type" evidence="9">
    <location>
        <begin position="2635"/>
        <end position="2688"/>
    </location>
</feature>
<feature type="compositionally biased region" description="Acidic residues" evidence="8">
    <location>
        <begin position="2088"/>
        <end position="2108"/>
    </location>
</feature>
<feature type="compositionally biased region" description="Acidic residues" evidence="8">
    <location>
        <begin position="586"/>
        <end position="599"/>
    </location>
</feature>
<dbReference type="SUPFAM" id="SSF47370">
    <property type="entry name" value="Bromodomain"/>
    <property type="match status" value="1"/>
</dbReference>
<feature type="compositionally biased region" description="Basic residues" evidence="8">
    <location>
        <begin position="2416"/>
        <end position="2427"/>
    </location>
</feature>
<evidence type="ECO:0000256" key="1">
    <source>
        <dbReference type="ARBA" id="ARBA00004123"/>
    </source>
</evidence>
<feature type="region of interest" description="Disordered" evidence="8">
    <location>
        <begin position="2204"/>
        <end position="2232"/>
    </location>
</feature>
<keyword evidence="6" id="KW-0539">Nucleus</keyword>
<dbReference type="InterPro" id="IPR011011">
    <property type="entry name" value="Znf_FYVE_PHD"/>
</dbReference>
<feature type="compositionally biased region" description="Acidic residues" evidence="8">
    <location>
        <begin position="107"/>
        <end position="127"/>
    </location>
</feature>
<keyword evidence="12" id="KW-1185">Reference proteome</keyword>
<feature type="compositionally biased region" description="Basic residues" evidence="8">
    <location>
        <begin position="2504"/>
        <end position="2513"/>
    </location>
</feature>
<feature type="domain" description="DDT" evidence="10">
    <location>
        <begin position="276"/>
        <end position="336"/>
    </location>
</feature>
<feature type="compositionally biased region" description="Basic and acidic residues" evidence="8">
    <location>
        <begin position="2514"/>
        <end position="2523"/>
    </location>
</feature>
<feature type="compositionally biased region" description="Pro residues" evidence="8">
    <location>
        <begin position="2209"/>
        <end position="2229"/>
    </location>
</feature>
<feature type="compositionally biased region" description="Basic and acidic residues" evidence="8">
    <location>
        <begin position="97"/>
        <end position="106"/>
    </location>
</feature>
<feature type="compositionally biased region" description="Low complexity" evidence="8">
    <location>
        <begin position="2398"/>
        <end position="2412"/>
    </location>
</feature>
<evidence type="ECO:0000256" key="5">
    <source>
        <dbReference type="ARBA" id="ARBA00023117"/>
    </source>
</evidence>
<feature type="compositionally biased region" description="Polar residues" evidence="8">
    <location>
        <begin position="2551"/>
        <end position="2569"/>
    </location>
</feature>
<feature type="compositionally biased region" description="Basic and acidic residues" evidence="8">
    <location>
        <begin position="60"/>
        <end position="77"/>
    </location>
</feature>
<keyword evidence="5" id="KW-0103">Bromodomain</keyword>
<feature type="region of interest" description="Disordered" evidence="8">
    <location>
        <begin position="2265"/>
        <end position="2329"/>
    </location>
</feature>
<dbReference type="GO" id="GO:0006357">
    <property type="term" value="P:regulation of transcription by RNA polymerase II"/>
    <property type="evidence" value="ECO:0007669"/>
    <property type="project" value="InterPro"/>
</dbReference>
<dbReference type="Pfam" id="PF00628">
    <property type="entry name" value="PHD"/>
    <property type="match status" value="3"/>
</dbReference>
<evidence type="ECO:0000313" key="12">
    <source>
        <dbReference type="Proteomes" id="UP000278807"/>
    </source>
</evidence>
<evidence type="ECO:0000313" key="11">
    <source>
        <dbReference type="EMBL" id="VDO05083.1"/>
    </source>
</evidence>
<dbReference type="InterPro" id="IPR036427">
    <property type="entry name" value="Bromodomain-like_sf"/>
</dbReference>
<evidence type="ECO:0000256" key="3">
    <source>
        <dbReference type="ARBA" id="ARBA00022771"/>
    </source>
</evidence>
<feature type="compositionally biased region" description="Basic residues" evidence="8">
    <location>
        <begin position="78"/>
        <end position="96"/>
    </location>
</feature>
<accession>A0A158QI78</accession>
<gene>
    <name evidence="11" type="ORF">HNAJ_LOCUS8900</name>
</gene>
<feature type="compositionally biased region" description="Polar residues" evidence="8">
    <location>
        <begin position="2289"/>
        <end position="2321"/>
    </location>
</feature>
<feature type="compositionally biased region" description="Polar residues" evidence="8">
    <location>
        <begin position="1282"/>
        <end position="1292"/>
    </location>
</feature>
<protein>
    <submittedName>
        <fullName evidence="13">DDT domain-containing protein</fullName>
    </submittedName>
</protein>
<feature type="compositionally biased region" description="Basic residues" evidence="8">
    <location>
        <begin position="2755"/>
        <end position="2764"/>
    </location>
</feature>
<dbReference type="PANTHER" id="PTHR45975">
    <property type="entry name" value="NUCLEOSOME-REMODELING FACTOR SUBUNIT BPTF"/>
    <property type="match status" value="1"/>
</dbReference>
<dbReference type="GO" id="GO:0016589">
    <property type="term" value="C:NURF complex"/>
    <property type="evidence" value="ECO:0007669"/>
    <property type="project" value="InterPro"/>
</dbReference>
<feature type="region of interest" description="Disordered" evidence="8">
    <location>
        <begin position="2383"/>
        <end position="2625"/>
    </location>
</feature>
<feature type="domain" description="PHD-type" evidence="9">
    <location>
        <begin position="2695"/>
        <end position="2747"/>
    </location>
</feature>
<feature type="compositionally biased region" description="Polar residues" evidence="8">
    <location>
        <begin position="38"/>
        <end position="58"/>
    </location>
</feature>
<feature type="region of interest" description="Disordered" evidence="8">
    <location>
        <begin position="2006"/>
        <end position="2065"/>
    </location>
</feature>
<feature type="region of interest" description="Disordered" evidence="8">
    <location>
        <begin position="1"/>
        <end position="171"/>
    </location>
</feature>
<dbReference type="InterPro" id="IPR019787">
    <property type="entry name" value="Znf_PHD-finger"/>
</dbReference>
<dbReference type="Gene3D" id="1.20.920.10">
    <property type="entry name" value="Bromodomain-like"/>
    <property type="match status" value="1"/>
</dbReference>
<dbReference type="PROSITE" id="PS01359">
    <property type="entry name" value="ZF_PHD_1"/>
    <property type="match status" value="2"/>
</dbReference>
<dbReference type="SMART" id="SM00249">
    <property type="entry name" value="PHD"/>
    <property type="match status" value="3"/>
</dbReference>
<dbReference type="PANTHER" id="PTHR45975:SF2">
    <property type="entry name" value="NUCLEOSOME-REMODELING FACTOR SUBUNIT BPTF"/>
    <property type="match status" value="1"/>
</dbReference>
<evidence type="ECO:0000256" key="4">
    <source>
        <dbReference type="ARBA" id="ARBA00022833"/>
    </source>
</evidence>
<feature type="region of interest" description="Disordered" evidence="8">
    <location>
        <begin position="1230"/>
        <end position="1356"/>
    </location>
</feature>
<feature type="compositionally biased region" description="Low complexity" evidence="8">
    <location>
        <begin position="2773"/>
        <end position="2788"/>
    </location>
</feature>
<dbReference type="PROSITE" id="PS50016">
    <property type="entry name" value="ZF_PHD_2"/>
    <property type="match status" value="3"/>
</dbReference>
<feature type="compositionally biased region" description="Basic and acidic residues" evidence="8">
    <location>
        <begin position="2598"/>
        <end position="2610"/>
    </location>
</feature>
<evidence type="ECO:0000256" key="7">
    <source>
        <dbReference type="PROSITE-ProRule" id="PRU00146"/>
    </source>
</evidence>
<dbReference type="CDD" id="cd15560">
    <property type="entry name" value="PHD2_3_BPTF"/>
    <property type="match status" value="1"/>
</dbReference>
<dbReference type="STRING" id="102285.A0A158QI78"/>
<dbReference type="CDD" id="cd15532">
    <property type="entry name" value="PHD2_CHD_II"/>
    <property type="match status" value="1"/>
</dbReference>
<dbReference type="SUPFAM" id="SSF57903">
    <property type="entry name" value="FYVE/PHD zinc finger"/>
    <property type="match status" value="3"/>
</dbReference>
<feature type="compositionally biased region" description="Polar residues" evidence="8">
    <location>
        <begin position="1"/>
        <end position="22"/>
    </location>
</feature>
<evidence type="ECO:0000256" key="2">
    <source>
        <dbReference type="ARBA" id="ARBA00022723"/>
    </source>
</evidence>
<dbReference type="PROSITE" id="PS50827">
    <property type="entry name" value="DDT"/>
    <property type="match status" value="1"/>
</dbReference>
<organism evidence="13">
    <name type="scientific">Rodentolepis nana</name>
    <name type="common">Dwarf tapeworm</name>
    <name type="synonym">Hymenolepis nana</name>
    <dbReference type="NCBI Taxonomy" id="102285"/>
    <lineage>
        <taxon>Eukaryota</taxon>
        <taxon>Metazoa</taxon>
        <taxon>Spiralia</taxon>
        <taxon>Lophotrochozoa</taxon>
        <taxon>Platyhelminthes</taxon>
        <taxon>Cestoda</taxon>
        <taxon>Eucestoda</taxon>
        <taxon>Cyclophyllidea</taxon>
        <taxon>Hymenolepididae</taxon>
        <taxon>Rodentolepis</taxon>
    </lineage>
</organism>
<dbReference type="OrthoDB" id="784962at2759"/>
<dbReference type="GO" id="GO:0000978">
    <property type="term" value="F:RNA polymerase II cis-regulatory region sequence-specific DNA binding"/>
    <property type="evidence" value="ECO:0007669"/>
    <property type="project" value="TreeGrafter"/>
</dbReference>
<dbReference type="InterPro" id="IPR019786">
    <property type="entry name" value="Zinc_finger_PHD-type_CS"/>
</dbReference>
<dbReference type="InterPro" id="IPR013083">
    <property type="entry name" value="Znf_RING/FYVE/PHD"/>
</dbReference>
<keyword evidence="4" id="KW-0862">Zinc</keyword>
<feature type="compositionally biased region" description="Basic and acidic residues" evidence="8">
    <location>
        <begin position="128"/>
        <end position="163"/>
    </location>
</feature>
<feature type="compositionally biased region" description="Low complexity" evidence="8">
    <location>
        <begin position="2744"/>
        <end position="2754"/>
    </location>
</feature>
<evidence type="ECO:0000256" key="8">
    <source>
        <dbReference type="SAM" id="MobiDB-lite"/>
    </source>
</evidence>
<dbReference type="InterPro" id="IPR001965">
    <property type="entry name" value="Znf_PHD"/>
</dbReference>
<dbReference type="SMART" id="SM00571">
    <property type="entry name" value="DDT"/>
    <property type="match status" value="1"/>
</dbReference>
<reference evidence="11 12" key="2">
    <citation type="submission" date="2018-11" db="EMBL/GenBank/DDBJ databases">
        <authorList>
            <consortium name="Pathogen Informatics"/>
        </authorList>
    </citation>
    <scope>NUCLEOTIDE SEQUENCE [LARGE SCALE GENOMIC DNA]</scope>
</reference>